<feature type="signal peptide" evidence="2">
    <location>
        <begin position="1"/>
        <end position="28"/>
    </location>
</feature>
<dbReference type="AlphaFoldDB" id="A0A554LKH9"/>
<dbReference type="InterPro" id="IPR011055">
    <property type="entry name" value="Dup_hybrid_motif"/>
</dbReference>
<dbReference type="SUPFAM" id="SSF51261">
    <property type="entry name" value="Duplicated hybrid motif"/>
    <property type="match status" value="1"/>
</dbReference>
<accession>A0A554LKH9</accession>
<dbReference type="Pfam" id="PF01551">
    <property type="entry name" value="Peptidase_M23"/>
    <property type="match status" value="1"/>
</dbReference>
<evidence type="ECO:0000313" key="5">
    <source>
        <dbReference type="Proteomes" id="UP000315689"/>
    </source>
</evidence>
<comment type="caution">
    <text evidence="4">The sequence shown here is derived from an EMBL/GenBank/DDBJ whole genome shotgun (WGS) entry which is preliminary data.</text>
</comment>
<dbReference type="InterPro" id="IPR000727">
    <property type="entry name" value="T_SNARE_dom"/>
</dbReference>
<feature type="coiled-coil region" evidence="1">
    <location>
        <begin position="45"/>
        <end position="117"/>
    </location>
</feature>
<dbReference type="Gene3D" id="6.10.250.3150">
    <property type="match status" value="1"/>
</dbReference>
<sequence>MKFFSQKTKAIAFYLTIVLVFQVSLAQAVDNSKINDLYKQRETLSRDITRNKQLAEQKKKEAEKINIEIKKIDGDIATTEGRINALQNQIDDIRAKIEEKVLEIRQKEKELAIETDNQSEAIKAIYESTDQSLIYILFSSSDISEIVDRSAYIEALEARIDQTIDGINQIKLSLNQEKEELKHQDDELNDLKKQQEAYKKGLSYQRERKDDLLGQTKNLQKTYEQIVEEARKAYQDVNSELYRITQAARRKASTGGSKKIGNLEFGWPFSGTITAGFGVPTPVQSFHTGIDIDGIIGDPISAAADGEVSFVGGSKTWGYGYYIMINHGSGVSTLYGHLDGFDASVGDPVKRGQRIGFMGNTGFAIAFLGGQITSSHIYPNYTRIYLICQSRR</sequence>
<name>A0A554LKH9_9BACT</name>
<gene>
    <name evidence="4" type="ORF">CEN89_117</name>
</gene>
<dbReference type="InterPro" id="IPR050570">
    <property type="entry name" value="Cell_wall_metabolism_enzyme"/>
</dbReference>
<reference evidence="4 5" key="1">
    <citation type="submission" date="2017-07" db="EMBL/GenBank/DDBJ databases">
        <title>Mechanisms for carbon and nitrogen cycling indicate functional differentiation within the Candidate Phyla Radiation.</title>
        <authorList>
            <person name="Danczak R.E."/>
            <person name="Johnston M.D."/>
            <person name="Kenah C."/>
            <person name="Slattery M."/>
            <person name="Wrighton K.C."/>
            <person name="Wilkins M.J."/>
        </authorList>
    </citation>
    <scope>NUCLEOTIDE SEQUENCE [LARGE SCALE GENOMIC DNA]</scope>
    <source>
        <strain evidence="4">Licking1014_7</strain>
    </source>
</reference>
<keyword evidence="1" id="KW-0175">Coiled coil</keyword>
<dbReference type="GO" id="GO:0004222">
    <property type="term" value="F:metalloendopeptidase activity"/>
    <property type="evidence" value="ECO:0007669"/>
    <property type="project" value="TreeGrafter"/>
</dbReference>
<dbReference type="InterPro" id="IPR016047">
    <property type="entry name" value="M23ase_b-sheet_dom"/>
</dbReference>
<evidence type="ECO:0000313" key="4">
    <source>
        <dbReference type="EMBL" id="TSC93334.1"/>
    </source>
</evidence>
<dbReference type="Proteomes" id="UP000315689">
    <property type="component" value="Unassembled WGS sequence"/>
</dbReference>
<evidence type="ECO:0000256" key="2">
    <source>
        <dbReference type="SAM" id="SignalP"/>
    </source>
</evidence>
<evidence type="ECO:0000259" key="3">
    <source>
        <dbReference type="PROSITE" id="PS50192"/>
    </source>
</evidence>
<feature type="chain" id="PRO_5022173227" evidence="2">
    <location>
        <begin position="29"/>
        <end position="392"/>
    </location>
</feature>
<dbReference type="EMBL" id="VMGK01000003">
    <property type="protein sequence ID" value="TSC93334.1"/>
    <property type="molecule type" value="Genomic_DNA"/>
</dbReference>
<keyword evidence="2" id="KW-0732">Signal</keyword>
<organism evidence="4 5">
    <name type="scientific">Candidatus Berkelbacteria bacterium Licking1014_7</name>
    <dbReference type="NCBI Taxonomy" id="2017147"/>
    <lineage>
        <taxon>Bacteria</taxon>
        <taxon>Candidatus Berkelbacteria</taxon>
    </lineage>
</organism>
<protein>
    <submittedName>
        <fullName evidence="4">Peptidase M23B</fullName>
    </submittedName>
</protein>
<feature type="coiled-coil region" evidence="1">
    <location>
        <begin position="164"/>
        <end position="240"/>
    </location>
</feature>
<dbReference type="Gene3D" id="2.70.70.10">
    <property type="entry name" value="Glucose Permease (Domain IIA)"/>
    <property type="match status" value="1"/>
</dbReference>
<dbReference type="PROSITE" id="PS50192">
    <property type="entry name" value="T_SNARE"/>
    <property type="match status" value="1"/>
</dbReference>
<dbReference type="PANTHER" id="PTHR21666:SF270">
    <property type="entry name" value="MUREIN HYDROLASE ACTIVATOR ENVC"/>
    <property type="match status" value="1"/>
</dbReference>
<feature type="domain" description="T-SNARE coiled-coil homology" evidence="3">
    <location>
        <begin position="84"/>
        <end position="146"/>
    </location>
</feature>
<dbReference type="CDD" id="cd12797">
    <property type="entry name" value="M23_peptidase"/>
    <property type="match status" value="1"/>
</dbReference>
<dbReference type="PANTHER" id="PTHR21666">
    <property type="entry name" value="PEPTIDASE-RELATED"/>
    <property type="match status" value="1"/>
</dbReference>
<proteinExistence type="predicted"/>
<evidence type="ECO:0000256" key="1">
    <source>
        <dbReference type="SAM" id="Coils"/>
    </source>
</evidence>